<evidence type="ECO:0000313" key="9">
    <source>
        <dbReference type="Proteomes" id="UP000030647"/>
    </source>
</evidence>
<dbReference type="GO" id="GO:0005829">
    <property type="term" value="C:cytosol"/>
    <property type="evidence" value="ECO:0007669"/>
    <property type="project" value="TreeGrafter"/>
</dbReference>
<dbReference type="InterPro" id="IPR001365">
    <property type="entry name" value="A_deaminase_dom"/>
</dbReference>
<dbReference type="EC" id="3.5.4.4" evidence="3"/>
<keyword evidence="9" id="KW-1185">Reference proteome</keyword>
<feature type="domain" description="Adenosine deaminase" evidence="7">
    <location>
        <begin position="14"/>
        <end position="334"/>
    </location>
</feature>
<organism evidence="8 9">
    <name type="scientific">Schleiferilactobacillus shenzhenensis LY-73</name>
    <dbReference type="NCBI Taxonomy" id="1231336"/>
    <lineage>
        <taxon>Bacteria</taxon>
        <taxon>Bacillati</taxon>
        <taxon>Bacillota</taxon>
        <taxon>Bacilli</taxon>
        <taxon>Lactobacillales</taxon>
        <taxon>Lactobacillaceae</taxon>
        <taxon>Schleiferilactobacillus</taxon>
    </lineage>
</organism>
<name>U4TT35_9LACO</name>
<evidence type="ECO:0000256" key="3">
    <source>
        <dbReference type="ARBA" id="ARBA00012784"/>
    </source>
</evidence>
<keyword evidence="6" id="KW-0862">Zinc</keyword>
<reference evidence="9" key="1">
    <citation type="journal article" date="2013" name="Genome Announc.">
        <title>Whole-Genome Sequencing of Lactobacillus shenzhenensis Strain LY-73T.</title>
        <authorList>
            <person name="Lin Z."/>
            <person name="Liu Z."/>
            <person name="Yang R."/>
            <person name="Zou Y."/>
            <person name="Wan D."/>
            <person name="Chen J."/>
            <person name="Guo M."/>
            <person name="Zhao J."/>
            <person name="Fang C."/>
            <person name="Yang R."/>
            <person name="Liu F."/>
        </authorList>
    </citation>
    <scope>NUCLEOTIDE SEQUENCE [LARGE SCALE GENOMIC DNA]</scope>
    <source>
        <strain evidence="9">LY-73</strain>
    </source>
</reference>
<evidence type="ECO:0000259" key="7">
    <source>
        <dbReference type="Pfam" id="PF00962"/>
    </source>
</evidence>
<accession>U4TT35</accession>
<dbReference type="InterPro" id="IPR032466">
    <property type="entry name" value="Metal_Hydrolase"/>
</dbReference>
<dbReference type="Gene3D" id="3.20.20.140">
    <property type="entry name" value="Metal-dependent hydrolases"/>
    <property type="match status" value="1"/>
</dbReference>
<dbReference type="HOGENOM" id="CLU_039228_0_0_9"/>
<evidence type="ECO:0000256" key="1">
    <source>
        <dbReference type="ARBA" id="ARBA00001947"/>
    </source>
</evidence>
<dbReference type="SUPFAM" id="SSF51556">
    <property type="entry name" value="Metallo-dependent hydrolases"/>
    <property type="match status" value="1"/>
</dbReference>
<dbReference type="InterPro" id="IPR006330">
    <property type="entry name" value="Ado/ade_deaminase"/>
</dbReference>
<dbReference type="Proteomes" id="UP000030647">
    <property type="component" value="Unassembled WGS sequence"/>
</dbReference>
<sequence>MVAEFNEEIARALPKVELHCHLDGSISVPMIRKLAGMAHIPVPASDEDLAQKVIAPPDVQSLTEYLERFDFIAPLLQTPESLTLAAFDVAAQAARENVRYLEVRFAPTLSTDQGMTESDTIIAVAKGLDRAQQELGITTRILICGMRQQPIERSVAAFTAANGLRDRGVAGVDFAGDEANYPPHTLQPAIDYAAAHHLPLTLHAGECGCVENVVEAIKLGAKRIGHGTAIHGQPEALTLAHDQDTLFEICLTSNLQTKAATDIDHFHYKDLAAAHVPFNISTDNRTVSHTTLTREYMLFHEEFGLEAPDFQQTNLASMAHAFADQATIDRLTTQLRTDYAALAATLV</sequence>
<protein>
    <recommendedName>
        <fullName evidence="3">adenosine deaminase</fullName>
        <ecNumber evidence="3">3.5.4.4</ecNumber>
    </recommendedName>
</protein>
<dbReference type="GO" id="GO:0004000">
    <property type="term" value="F:adenosine deaminase activity"/>
    <property type="evidence" value="ECO:0007669"/>
    <property type="project" value="TreeGrafter"/>
</dbReference>
<dbReference type="eggNOG" id="COG1816">
    <property type="taxonomic scope" value="Bacteria"/>
</dbReference>
<dbReference type="RefSeq" id="WP_022530021.1">
    <property type="nucleotide sequence ID" value="NZ_KI271594.1"/>
</dbReference>
<dbReference type="GO" id="GO:0043103">
    <property type="term" value="P:hypoxanthine salvage"/>
    <property type="evidence" value="ECO:0007669"/>
    <property type="project" value="TreeGrafter"/>
</dbReference>
<comment type="similarity">
    <text evidence="2">Belongs to the metallo-dependent hydrolases superfamily. Adenosine and AMP deaminases family.</text>
</comment>
<dbReference type="GO" id="GO:0006154">
    <property type="term" value="P:adenosine catabolic process"/>
    <property type="evidence" value="ECO:0007669"/>
    <property type="project" value="TreeGrafter"/>
</dbReference>
<dbReference type="PANTHER" id="PTHR11409">
    <property type="entry name" value="ADENOSINE DEAMINASE"/>
    <property type="match status" value="1"/>
</dbReference>
<dbReference type="GO" id="GO:0046103">
    <property type="term" value="P:inosine biosynthetic process"/>
    <property type="evidence" value="ECO:0007669"/>
    <property type="project" value="TreeGrafter"/>
</dbReference>
<gene>
    <name evidence="8" type="ORF">L248_0689</name>
</gene>
<evidence type="ECO:0000256" key="2">
    <source>
        <dbReference type="ARBA" id="ARBA00006676"/>
    </source>
</evidence>
<keyword evidence="5" id="KW-0378">Hydrolase</keyword>
<comment type="cofactor">
    <cofactor evidence="1">
        <name>Zn(2+)</name>
        <dbReference type="ChEBI" id="CHEBI:29105"/>
    </cofactor>
</comment>
<dbReference type="OrthoDB" id="9779574at2"/>
<evidence type="ECO:0000256" key="4">
    <source>
        <dbReference type="ARBA" id="ARBA00022723"/>
    </source>
</evidence>
<dbReference type="Pfam" id="PF00962">
    <property type="entry name" value="A_deaminase"/>
    <property type="match status" value="1"/>
</dbReference>
<dbReference type="PANTHER" id="PTHR11409:SF43">
    <property type="entry name" value="ADENOSINE DEAMINASE"/>
    <property type="match status" value="1"/>
</dbReference>
<keyword evidence="4" id="KW-0479">Metal-binding</keyword>
<evidence type="ECO:0000313" key="8">
    <source>
        <dbReference type="EMBL" id="ERL64632.1"/>
    </source>
</evidence>
<dbReference type="NCBIfam" id="TIGR01430">
    <property type="entry name" value="aden_deam"/>
    <property type="match status" value="1"/>
</dbReference>
<proteinExistence type="inferred from homology"/>
<evidence type="ECO:0000256" key="5">
    <source>
        <dbReference type="ARBA" id="ARBA00022801"/>
    </source>
</evidence>
<evidence type="ECO:0000256" key="6">
    <source>
        <dbReference type="ARBA" id="ARBA00022833"/>
    </source>
</evidence>
<dbReference type="STRING" id="1231336.L248_0689"/>
<dbReference type="GO" id="GO:0046872">
    <property type="term" value="F:metal ion binding"/>
    <property type="evidence" value="ECO:0007669"/>
    <property type="project" value="UniProtKB-KW"/>
</dbReference>
<dbReference type="EMBL" id="KI271594">
    <property type="protein sequence ID" value="ERL64632.1"/>
    <property type="molecule type" value="Genomic_DNA"/>
</dbReference>
<dbReference type="AlphaFoldDB" id="U4TT35"/>